<keyword evidence="2" id="KW-1133">Transmembrane helix</keyword>
<evidence type="ECO:0000313" key="4">
    <source>
        <dbReference type="EMBL" id="CAD8405909.1"/>
    </source>
</evidence>
<organism evidence="4">
    <name type="scientific">Proboscia inermis</name>
    <dbReference type="NCBI Taxonomy" id="420281"/>
    <lineage>
        <taxon>Eukaryota</taxon>
        <taxon>Sar</taxon>
        <taxon>Stramenopiles</taxon>
        <taxon>Ochrophyta</taxon>
        <taxon>Bacillariophyta</taxon>
        <taxon>Coscinodiscophyceae</taxon>
        <taxon>Rhizosoleniophycidae</taxon>
        <taxon>Rhizosoleniales</taxon>
        <taxon>Rhizosoleniaceae</taxon>
        <taxon>Proboscia</taxon>
    </lineage>
</organism>
<evidence type="ECO:0000256" key="2">
    <source>
        <dbReference type="SAM" id="Phobius"/>
    </source>
</evidence>
<keyword evidence="2" id="KW-0472">Membrane</keyword>
<feature type="signal peptide" evidence="3">
    <location>
        <begin position="1"/>
        <end position="27"/>
    </location>
</feature>
<feature type="region of interest" description="Disordered" evidence="1">
    <location>
        <begin position="344"/>
        <end position="401"/>
    </location>
</feature>
<keyword evidence="3" id="KW-0732">Signal</keyword>
<sequence length="401" mass="44253">MNIRPLKCFSQVLVSVLFICLHQACGADDDANDDANYTNYSWNNDDTQIQYWSDYSILPKRCIVYKGVDVIVFSMHEKAGQQCSDEPVGTYKLDVPTFVESYLYQIEDNAENEGVDDYAESANAQYLDCTGVEINGEQFYSQLGCSDTSTAELAVNIYTDNTCETKADSNGYDDANVDVSDIAPPFQKCVGCVVWFDKNDDEIDDQYYDNHRTDSPLCSSAWAYKETCDKKCQRVGMEAVTREGWNSSDKVLLGILGIFAVGLLSGIYRKRQRMTNKNALLEQAAMSAAGMQKSHVVGIATLLVVVITIFAALKMKNVTWAMLLATNLFLFGYMMKLTVEGSEEVGPDGTVIRPDESSDDEDEDDEDDERPGYTPTSVPAVPPQPANNTGADVANGLPSVT</sequence>
<keyword evidence="2" id="KW-0812">Transmembrane</keyword>
<feature type="transmembrane region" description="Helical" evidence="2">
    <location>
        <begin position="296"/>
        <end position="313"/>
    </location>
</feature>
<proteinExistence type="predicted"/>
<evidence type="ECO:0000256" key="3">
    <source>
        <dbReference type="SAM" id="SignalP"/>
    </source>
</evidence>
<protein>
    <submittedName>
        <fullName evidence="4">Uncharacterized protein</fullName>
    </submittedName>
</protein>
<feature type="transmembrane region" description="Helical" evidence="2">
    <location>
        <begin position="319"/>
        <end position="335"/>
    </location>
</feature>
<accession>A0A7S0BWR1</accession>
<evidence type="ECO:0000256" key="1">
    <source>
        <dbReference type="SAM" id="MobiDB-lite"/>
    </source>
</evidence>
<dbReference type="AlphaFoldDB" id="A0A7S0BWR1"/>
<gene>
    <name evidence="4" type="ORF">PINE0816_LOCUS2024</name>
</gene>
<feature type="compositionally biased region" description="Acidic residues" evidence="1">
    <location>
        <begin position="357"/>
        <end position="369"/>
    </location>
</feature>
<name>A0A7S0BWR1_9STRA</name>
<dbReference type="EMBL" id="HBEL01004268">
    <property type="protein sequence ID" value="CAD8405909.1"/>
    <property type="molecule type" value="Transcribed_RNA"/>
</dbReference>
<reference evidence="4" key="1">
    <citation type="submission" date="2021-01" db="EMBL/GenBank/DDBJ databases">
        <authorList>
            <person name="Corre E."/>
            <person name="Pelletier E."/>
            <person name="Niang G."/>
            <person name="Scheremetjew M."/>
            <person name="Finn R."/>
            <person name="Kale V."/>
            <person name="Holt S."/>
            <person name="Cochrane G."/>
            <person name="Meng A."/>
            <person name="Brown T."/>
            <person name="Cohen L."/>
        </authorList>
    </citation>
    <scope>NUCLEOTIDE SEQUENCE</scope>
    <source>
        <strain evidence="4">CCAP1064/1</strain>
    </source>
</reference>
<feature type="transmembrane region" description="Helical" evidence="2">
    <location>
        <begin position="251"/>
        <end position="268"/>
    </location>
</feature>
<feature type="chain" id="PRO_5031364076" evidence="3">
    <location>
        <begin position="28"/>
        <end position="401"/>
    </location>
</feature>